<feature type="compositionally biased region" description="Basic and acidic residues" evidence="2">
    <location>
        <begin position="279"/>
        <end position="289"/>
    </location>
</feature>
<feature type="compositionally biased region" description="Basic and acidic residues" evidence="2">
    <location>
        <begin position="227"/>
        <end position="241"/>
    </location>
</feature>
<evidence type="ECO:0000256" key="1">
    <source>
        <dbReference type="PROSITE-ProRule" id="PRU00023"/>
    </source>
</evidence>
<organism evidence="4 5">
    <name type="scientific">Ophiocordyceps camponoti-rufipedis</name>
    <dbReference type="NCBI Taxonomy" id="2004952"/>
    <lineage>
        <taxon>Eukaryota</taxon>
        <taxon>Fungi</taxon>
        <taxon>Dikarya</taxon>
        <taxon>Ascomycota</taxon>
        <taxon>Pezizomycotina</taxon>
        <taxon>Sordariomycetes</taxon>
        <taxon>Hypocreomycetidae</taxon>
        <taxon>Hypocreales</taxon>
        <taxon>Ophiocordycipitaceae</taxon>
        <taxon>Ophiocordyceps</taxon>
    </lineage>
</organism>
<dbReference type="AlphaFoldDB" id="A0A2C5ZKX1"/>
<name>A0A2C5ZKX1_9HYPO</name>
<dbReference type="SUPFAM" id="SSF48403">
    <property type="entry name" value="Ankyrin repeat"/>
    <property type="match status" value="1"/>
</dbReference>
<dbReference type="InterPro" id="IPR021487">
    <property type="entry name" value="DUF3140"/>
</dbReference>
<protein>
    <recommendedName>
        <fullName evidence="3">Hypervirulence associated protein TUDOR domain-containing protein</fullName>
    </recommendedName>
</protein>
<dbReference type="Gene3D" id="1.25.40.20">
    <property type="entry name" value="Ankyrin repeat-containing domain"/>
    <property type="match status" value="1"/>
</dbReference>
<keyword evidence="5" id="KW-1185">Reference proteome</keyword>
<proteinExistence type="predicted"/>
<dbReference type="SMART" id="SM00248">
    <property type="entry name" value="ANK"/>
    <property type="match status" value="4"/>
</dbReference>
<reference evidence="4 5" key="1">
    <citation type="submission" date="2017-06" db="EMBL/GenBank/DDBJ databases">
        <title>Ant-infecting Ophiocordyceps genomes reveal a high diversity of potential behavioral manipulation genes and a possible major role for enterotoxins.</title>
        <authorList>
            <person name="De Bekker C."/>
            <person name="Evans H.C."/>
            <person name="Brachmann A."/>
            <person name="Hughes D.P."/>
        </authorList>
    </citation>
    <scope>NUCLEOTIDE SEQUENCE [LARGE SCALE GENOMIC DNA]</scope>
    <source>
        <strain evidence="4 5">Map16</strain>
    </source>
</reference>
<dbReference type="Pfam" id="PF12796">
    <property type="entry name" value="Ank_2"/>
    <property type="match status" value="2"/>
</dbReference>
<dbReference type="Pfam" id="PF11160">
    <property type="entry name" value="Hva1_TUDOR"/>
    <property type="match status" value="1"/>
</dbReference>
<comment type="caution">
    <text evidence="4">The sequence shown here is derived from an EMBL/GenBank/DDBJ whole genome shotgun (WGS) entry which is preliminary data.</text>
</comment>
<dbReference type="InterPro" id="IPR002110">
    <property type="entry name" value="Ankyrin_rpt"/>
</dbReference>
<dbReference type="PANTHER" id="PTHR40630">
    <property type="entry name" value="POSSIBLE DNA-BINDING PROTEIN"/>
    <property type="match status" value="1"/>
</dbReference>
<feature type="compositionally biased region" description="Basic and acidic residues" evidence="2">
    <location>
        <begin position="205"/>
        <end position="219"/>
    </location>
</feature>
<dbReference type="PROSITE" id="PS50297">
    <property type="entry name" value="ANK_REP_REGION"/>
    <property type="match status" value="1"/>
</dbReference>
<dbReference type="OrthoDB" id="823504at2759"/>
<gene>
    <name evidence="4" type="ORF">CDD80_1460</name>
</gene>
<accession>A0A2C5ZKX1</accession>
<feature type="domain" description="Hypervirulence associated protein TUDOR" evidence="3">
    <location>
        <begin position="249"/>
        <end position="310"/>
    </location>
</feature>
<dbReference type="EMBL" id="NJES01000016">
    <property type="protein sequence ID" value="PHH80450.1"/>
    <property type="molecule type" value="Genomic_DNA"/>
</dbReference>
<feature type="compositionally biased region" description="Basic and acidic residues" evidence="2">
    <location>
        <begin position="174"/>
        <end position="197"/>
    </location>
</feature>
<evidence type="ECO:0000313" key="4">
    <source>
        <dbReference type="EMBL" id="PHH80450.1"/>
    </source>
</evidence>
<dbReference type="Proteomes" id="UP000226431">
    <property type="component" value="Unassembled WGS sequence"/>
</dbReference>
<sequence>MKDQNTVVEEFNELVNMTASELKKWLKSDDSQSAGWPKDDEKSEGESVGHDSGRKIIEILESNPDKDPEKYSEDHIDHMRKVVAYCKRHLAQEKKTLENKSAEDAKKTKSYASLKNWGHDPLKKEDATNGDEANDKEANGDDASGKEDKAEKGEADKQAGDKRKAPDSKSGSNKRRETEKGKAADEEKNGDKEEKAEANGSEGADSGKDANGKNGKEPNKSNGHKNGSTEEKNGDGEKNGEAKNGPEPGETVSWNWGNGQPEGKVLDVKAEKTSITTKRGNEATRKGDSEDPAVVIDTGKSKAIKQAHELNYVPVTVVMVLELEPPKVEVTMTSDPRLTNNTHPGLRQLLEPSIRLRRAIHAGDVLLVRRILRSHPTLLRNPDASLRGLSNSNLHLAASLGHRDICETLLQADHEKPCPALNELHQTALMLAARAGHTDVVHLLCEADRSSILRRDVDGRDAIMEASIGGHDTILQLLLTFAPGGPYEAVQRADVDGNTALHFASSNGNFLGLRTLLAAGADVERRNLWSWTPAAYSATVQVEVYLKGLITEVERRQHQLKRVLDPPKGAAVRVVPCESDGLERVG</sequence>
<dbReference type="InterPro" id="IPR021331">
    <property type="entry name" value="Hva1_TUDOR"/>
</dbReference>
<dbReference type="PANTHER" id="PTHR40630:SF1">
    <property type="entry name" value="DNA-BINDING PROTEIN"/>
    <property type="match status" value="1"/>
</dbReference>
<evidence type="ECO:0000259" key="3">
    <source>
        <dbReference type="Pfam" id="PF11160"/>
    </source>
</evidence>
<dbReference type="STRING" id="2004952.A0A2C5ZKX1"/>
<feature type="compositionally biased region" description="Basic and acidic residues" evidence="2">
    <location>
        <begin position="37"/>
        <end position="75"/>
    </location>
</feature>
<feature type="compositionally biased region" description="Basic and acidic residues" evidence="2">
    <location>
        <begin position="94"/>
        <end position="107"/>
    </location>
</feature>
<dbReference type="InterPro" id="IPR036770">
    <property type="entry name" value="Ankyrin_rpt-contain_sf"/>
</dbReference>
<evidence type="ECO:0000313" key="5">
    <source>
        <dbReference type="Proteomes" id="UP000226431"/>
    </source>
</evidence>
<dbReference type="Pfam" id="PF11338">
    <property type="entry name" value="DUF3140"/>
    <property type="match status" value="1"/>
</dbReference>
<feature type="region of interest" description="Disordered" evidence="2">
    <location>
        <begin position="26"/>
        <end position="75"/>
    </location>
</feature>
<keyword evidence="1" id="KW-0040">ANK repeat</keyword>
<feature type="region of interest" description="Disordered" evidence="2">
    <location>
        <begin position="94"/>
        <end position="292"/>
    </location>
</feature>
<evidence type="ECO:0000256" key="2">
    <source>
        <dbReference type="SAM" id="MobiDB-lite"/>
    </source>
</evidence>
<feature type="repeat" description="ANK" evidence="1">
    <location>
        <begin position="496"/>
        <end position="528"/>
    </location>
</feature>
<dbReference type="PROSITE" id="PS50088">
    <property type="entry name" value="ANK_REPEAT"/>
    <property type="match status" value="1"/>
</dbReference>
<feature type="compositionally biased region" description="Basic and acidic residues" evidence="2">
    <location>
        <begin position="117"/>
        <end position="167"/>
    </location>
</feature>